<evidence type="ECO:0000256" key="5">
    <source>
        <dbReference type="ARBA" id="ARBA00022694"/>
    </source>
</evidence>
<dbReference type="GO" id="GO:0141098">
    <property type="term" value="F:tRNA (cytidine(34)-2'-O)-methyltransferase activity"/>
    <property type="evidence" value="ECO:0007669"/>
    <property type="project" value="RHEA"/>
</dbReference>
<keyword evidence="3 6" id="KW-0808">Transferase</keyword>
<dbReference type="STRING" id="1121922.GCA_000428905_01178"/>
<dbReference type="GO" id="GO:0141102">
    <property type="term" value="F:tRNA (5-carboxymethylaminomethyluridine(34)-2'-O)-methyltransferase activity"/>
    <property type="evidence" value="ECO:0007669"/>
    <property type="project" value="RHEA"/>
</dbReference>
<evidence type="ECO:0000256" key="1">
    <source>
        <dbReference type="ARBA" id="ARBA00022490"/>
    </source>
</evidence>
<dbReference type="PIRSF" id="PIRSF029256">
    <property type="entry name" value="SpoU_TrmH_prd"/>
    <property type="match status" value="1"/>
</dbReference>
<dbReference type="GO" id="GO:0002132">
    <property type="term" value="P:wobble position uridine ribose methylation"/>
    <property type="evidence" value="ECO:0007669"/>
    <property type="project" value="TreeGrafter"/>
</dbReference>
<dbReference type="EMBL" id="BAEQ01000030">
    <property type="protein sequence ID" value="GAC28814.1"/>
    <property type="molecule type" value="Genomic_DNA"/>
</dbReference>
<dbReference type="Proteomes" id="UP000006251">
    <property type="component" value="Unassembled WGS sequence"/>
</dbReference>
<dbReference type="InterPro" id="IPR029026">
    <property type="entry name" value="tRNA_m1G_MTases_N"/>
</dbReference>
<dbReference type="Pfam" id="PF00588">
    <property type="entry name" value="SpoU_methylase"/>
    <property type="match status" value="1"/>
</dbReference>
<dbReference type="EC" id="2.1.1.207" evidence="6"/>
<comment type="catalytic activity">
    <reaction evidence="6">
        <text>cytidine(34) in tRNA + S-adenosyl-L-methionine = 2'-O-methylcytidine(34) in tRNA + S-adenosyl-L-homocysteine + H(+)</text>
        <dbReference type="Rhea" id="RHEA:43084"/>
        <dbReference type="Rhea" id="RHEA-COMP:10331"/>
        <dbReference type="Rhea" id="RHEA-COMP:10332"/>
        <dbReference type="ChEBI" id="CHEBI:15378"/>
        <dbReference type="ChEBI" id="CHEBI:57856"/>
        <dbReference type="ChEBI" id="CHEBI:59789"/>
        <dbReference type="ChEBI" id="CHEBI:74495"/>
        <dbReference type="ChEBI" id="CHEBI:82748"/>
        <dbReference type="EC" id="2.1.1.207"/>
    </reaction>
</comment>
<dbReference type="InterPro" id="IPR016914">
    <property type="entry name" value="TrmL"/>
</dbReference>
<dbReference type="GO" id="GO:0042802">
    <property type="term" value="F:identical protein binding"/>
    <property type="evidence" value="ECO:0007669"/>
    <property type="project" value="UniProtKB-ARBA"/>
</dbReference>
<sequence length="157" mass="17542">MFHIALFEPQIAPNTGNAIRLCSNNGCHLHLIEPLGFSMEEKQLRRASLDYRDLANVTIHKNYDAFLQEMGNRRIFALTTKGSIPHDEPNYRAGDVLLFGSETSGLPDDIRNAFAPGNRIRIPMLANARSLNLSNSIAIVSYEAWRQLGFGMPSVDL</sequence>
<evidence type="ECO:0000259" key="8">
    <source>
        <dbReference type="Pfam" id="PF00588"/>
    </source>
</evidence>
<dbReference type="AlphaFoldDB" id="K6Y7U9"/>
<gene>
    <name evidence="6" type="primary">trmL</name>
    <name evidence="9" type="ORF">GPAL_1953</name>
</gene>
<feature type="binding site" evidence="6 7">
    <location>
        <position position="122"/>
    </location>
    <ligand>
        <name>S-adenosyl-L-methionine</name>
        <dbReference type="ChEBI" id="CHEBI:59789"/>
    </ligand>
</feature>
<name>K6Y7U9_9ALTE</name>
<protein>
    <recommendedName>
        <fullName evidence="6">tRNA (cytidine(34)-2'-O)-methyltransferase</fullName>
        <ecNumber evidence="6">2.1.1.207</ecNumber>
    </recommendedName>
    <alternativeName>
        <fullName evidence="6">tRNA (cytidine/uridine-2'-O-)-methyltransferase TrmL</fullName>
    </alternativeName>
</protein>
<accession>K6Y7U9</accession>
<comment type="catalytic activity">
    <reaction evidence="6">
        <text>5-carboxymethylaminomethyluridine(34) in tRNA(Leu) + S-adenosyl-L-methionine = 5-carboxymethylaminomethyl-2'-O-methyluridine(34) in tRNA(Leu) + S-adenosyl-L-homocysteine + H(+)</text>
        <dbReference type="Rhea" id="RHEA:43088"/>
        <dbReference type="Rhea" id="RHEA-COMP:10333"/>
        <dbReference type="Rhea" id="RHEA-COMP:10334"/>
        <dbReference type="ChEBI" id="CHEBI:15378"/>
        <dbReference type="ChEBI" id="CHEBI:57856"/>
        <dbReference type="ChEBI" id="CHEBI:59789"/>
        <dbReference type="ChEBI" id="CHEBI:74508"/>
        <dbReference type="ChEBI" id="CHEBI:74511"/>
        <dbReference type="EC" id="2.1.1.207"/>
    </reaction>
</comment>
<comment type="caution">
    <text evidence="9">The sequence shown here is derived from an EMBL/GenBank/DDBJ whole genome shotgun (WGS) entry which is preliminary data.</text>
</comment>
<dbReference type="RefSeq" id="WP_006011197.1">
    <property type="nucleotide sequence ID" value="NZ_AUAV01000005.1"/>
</dbReference>
<reference evidence="10" key="1">
    <citation type="journal article" date="2014" name="Environ. Microbiol.">
        <title>Comparative genomics of the marine bacterial genus Glaciecola reveals the high degree of genomic diversity and genomic characteristic for cold adaptation.</title>
        <authorList>
            <person name="Qin Q.L."/>
            <person name="Xie B.B."/>
            <person name="Yu Y."/>
            <person name="Shu Y.L."/>
            <person name="Rong J.C."/>
            <person name="Zhang Y.J."/>
            <person name="Zhao D.L."/>
            <person name="Chen X.L."/>
            <person name="Zhang X.Y."/>
            <person name="Chen B."/>
            <person name="Zhou B.C."/>
            <person name="Zhang Y.Z."/>
        </authorList>
    </citation>
    <scope>NUCLEOTIDE SEQUENCE [LARGE SCALE GENOMIC DNA]</scope>
    <source>
        <strain evidence="10">ACAM 615</strain>
    </source>
</reference>
<proteinExistence type="inferred from homology"/>
<organism evidence="9 10">
    <name type="scientific">Brumicola pallidula DSM 14239 = ACAM 615</name>
    <dbReference type="NCBI Taxonomy" id="1121922"/>
    <lineage>
        <taxon>Bacteria</taxon>
        <taxon>Pseudomonadati</taxon>
        <taxon>Pseudomonadota</taxon>
        <taxon>Gammaproteobacteria</taxon>
        <taxon>Alteromonadales</taxon>
        <taxon>Alteromonadaceae</taxon>
        <taxon>Brumicola</taxon>
    </lineage>
</organism>
<dbReference type="PANTHER" id="PTHR42971">
    <property type="entry name" value="TRNA (CYTIDINE(34)-2'-O)-METHYLTRANSFERASE"/>
    <property type="match status" value="1"/>
</dbReference>
<comment type="subcellular location">
    <subcellularLocation>
        <location evidence="6">Cytoplasm</location>
    </subcellularLocation>
</comment>
<evidence type="ECO:0000256" key="3">
    <source>
        <dbReference type="ARBA" id="ARBA00022679"/>
    </source>
</evidence>
<comment type="function">
    <text evidence="6">Methylates the ribose at the nucleotide 34 wobble position in the two leucyl isoacceptors tRNA(Leu)(CmAA) and tRNA(Leu)(cmnm5UmAA). Catalyzes the methyl transfer from S-adenosyl-L-methionine to the 2'-OH of the wobble nucleotide.</text>
</comment>
<dbReference type="GO" id="GO:0002131">
    <property type="term" value="P:wobble position cytosine ribose methylation"/>
    <property type="evidence" value="ECO:0007669"/>
    <property type="project" value="TreeGrafter"/>
</dbReference>
<evidence type="ECO:0000256" key="4">
    <source>
        <dbReference type="ARBA" id="ARBA00022691"/>
    </source>
</evidence>
<feature type="binding site" evidence="6 7">
    <location>
        <position position="78"/>
    </location>
    <ligand>
        <name>S-adenosyl-L-methionine</name>
        <dbReference type="ChEBI" id="CHEBI:59789"/>
    </ligand>
</feature>
<keyword evidence="10" id="KW-1185">Reference proteome</keyword>
<dbReference type="OrthoDB" id="9789043at2"/>
<keyword evidence="4 6" id="KW-0949">S-adenosyl-L-methionine</keyword>
<evidence type="ECO:0000256" key="7">
    <source>
        <dbReference type="PIRSR" id="PIRSR029256-1"/>
    </source>
</evidence>
<feature type="binding site" evidence="6 7">
    <location>
        <position position="100"/>
    </location>
    <ligand>
        <name>S-adenosyl-L-methionine</name>
        <dbReference type="ChEBI" id="CHEBI:59789"/>
    </ligand>
</feature>
<dbReference type="SUPFAM" id="SSF75217">
    <property type="entry name" value="alpha/beta knot"/>
    <property type="match status" value="1"/>
</dbReference>
<evidence type="ECO:0000256" key="6">
    <source>
        <dbReference type="HAMAP-Rule" id="MF_01885"/>
    </source>
</evidence>
<dbReference type="Gene3D" id="3.40.1280.10">
    <property type="match status" value="1"/>
</dbReference>
<evidence type="ECO:0000313" key="9">
    <source>
        <dbReference type="EMBL" id="GAC28814.1"/>
    </source>
</evidence>
<keyword evidence="5 6" id="KW-0819">tRNA processing</keyword>
<dbReference type="InterPro" id="IPR029028">
    <property type="entry name" value="Alpha/beta_knot_MTases"/>
</dbReference>
<dbReference type="GO" id="GO:0005737">
    <property type="term" value="C:cytoplasm"/>
    <property type="evidence" value="ECO:0007669"/>
    <property type="project" value="UniProtKB-SubCell"/>
</dbReference>
<dbReference type="FunFam" id="3.40.1280.10:FF:000002">
    <property type="entry name" value="Peptidylprolyl isomerase"/>
    <property type="match status" value="1"/>
</dbReference>
<evidence type="ECO:0000313" key="10">
    <source>
        <dbReference type="Proteomes" id="UP000006251"/>
    </source>
</evidence>
<comment type="similarity">
    <text evidence="6">Belongs to the class IV-like SAM-binding methyltransferase superfamily. RNA methyltransferase TrmH family. TrmL subfamily.</text>
</comment>
<dbReference type="PANTHER" id="PTHR42971:SF1">
    <property type="entry name" value="TRNA (CYTIDINE(34)-2'-O)-METHYLTRANSFERASE"/>
    <property type="match status" value="1"/>
</dbReference>
<evidence type="ECO:0000256" key="2">
    <source>
        <dbReference type="ARBA" id="ARBA00022603"/>
    </source>
</evidence>
<feature type="binding site" evidence="6 7">
    <location>
        <position position="130"/>
    </location>
    <ligand>
        <name>S-adenosyl-L-methionine</name>
        <dbReference type="ChEBI" id="CHEBI:59789"/>
    </ligand>
</feature>
<keyword evidence="2 6" id="KW-0489">Methyltransferase</keyword>
<dbReference type="CDD" id="cd18094">
    <property type="entry name" value="SpoU-like_TrmL"/>
    <property type="match status" value="1"/>
</dbReference>
<comment type="subunit">
    <text evidence="6">Homodimer.</text>
</comment>
<feature type="domain" description="tRNA/rRNA methyltransferase SpoU type" evidence="8">
    <location>
        <begin position="2"/>
        <end position="142"/>
    </location>
</feature>
<dbReference type="GO" id="GO:0003723">
    <property type="term" value="F:RNA binding"/>
    <property type="evidence" value="ECO:0007669"/>
    <property type="project" value="InterPro"/>
</dbReference>
<dbReference type="InterPro" id="IPR001537">
    <property type="entry name" value="SpoU_MeTrfase"/>
</dbReference>
<keyword evidence="1 6" id="KW-0963">Cytoplasm</keyword>
<dbReference type="HAMAP" id="MF_01885">
    <property type="entry name" value="tRNA_methyltr_TrmL"/>
    <property type="match status" value="1"/>
</dbReference>